<evidence type="ECO:0000256" key="1">
    <source>
        <dbReference type="SAM" id="MobiDB-lite"/>
    </source>
</evidence>
<organism evidence="2 3">
    <name type="scientific">Leucosporidium creatinivorum</name>
    <dbReference type="NCBI Taxonomy" id="106004"/>
    <lineage>
        <taxon>Eukaryota</taxon>
        <taxon>Fungi</taxon>
        <taxon>Dikarya</taxon>
        <taxon>Basidiomycota</taxon>
        <taxon>Pucciniomycotina</taxon>
        <taxon>Microbotryomycetes</taxon>
        <taxon>Leucosporidiales</taxon>
        <taxon>Leucosporidium</taxon>
    </lineage>
</organism>
<name>A0A1Y2ELZ9_9BASI</name>
<comment type="caution">
    <text evidence="2">The sequence shown here is derived from an EMBL/GenBank/DDBJ whole genome shotgun (WGS) entry which is preliminary data.</text>
</comment>
<accession>A0A1Y2ELZ9</accession>
<keyword evidence="3" id="KW-1185">Reference proteome</keyword>
<protein>
    <submittedName>
        <fullName evidence="2">Uncharacterized protein</fullName>
    </submittedName>
</protein>
<dbReference type="InParanoid" id="A0A1Y2ELZ9"/>
<dbReference type="AlphaFoldDB" id="A0A1Y2ELZ9"/>
<feature type="compositionally biased region" description="Pro residues" evidence="1">
    <location>
        <begin position="51"/>
        <end position="65"/>
    </location>
</feature>
<evidence type="ECO:0000313" key="3">
    <source>
        <dbReference type="Proteomes" id="UP000193467"/>
    </source>
</evidence>
<gene>
    <name evidence="2" type="ORF">BCR35DRAFT_165542</name>
</gene>
<sequence length="160" mass="16963">MDQAIAWQVSRGFGDGKSKEEADLLLLSLHHRSTAITTPTASSPTATLSSPPSPSTPKPFLPPSAPSLQSLPPRNASTSASSRVEFEDLAPSCAPRLGVGGRRPTLVTGEKARVGFYIKSTRRGRGTLELSTRASSACCRGGFQLGEFLPLRPLSPSFDR</sequence>
<reference evidence="2 3" key="1">
    <citation type="submission" date="2016-07" db="EMBL/GenBank/DDBJ databases">
        <title>Pervasive Adenine N6-methylation of Active Genes in Fungi.</title>
        <authorList>
            <consortium name="DOE Joint Genome Institute"/>
            <person name="Mondo S.J."/>
            <person name="Dannebaum R.O."/>
            <person name="Kuo R.C."/>
            <person name="Labutti K."/>
            <person name="Haridas S."/>
            <person name="Kuo A."/>
            <person name="Salamov A."/>
            <person name="Ahrendt S.R."/>
            <person name="Lipzen A."/>
            <person name="Sullivan W."/>
            <person name="Andreopoulos W.B."/>
            <person name="Clum A."/>
            <person name="Lindquist E."/>
            <person name="Daum C."/>
            <person name="Ramamoorthy G.K."/>
            <person name="Gryganskyi A."/>
            <person name="Culley D."/>
            <person name="Magnuson J.K."/>
            <person name="James T.Y."/>
            <person name="O'Malley M.A."/>
            <person name="Stajich J.E."/>
            <person name="Spatafora J.W."/>
            <person name="Visel A."/>
            <person name="Grigoriev I.V."/>
        </authorList>
    </citation>
    <scope>NUCLEOTIDE SEQUENCE [LARGE SCALE GENOMIC DNA]</scope>
    <source>
        <strain evidence="2 3">62-1032</strain>
    </source>
</reference>
<dbReference type="EMBL" id="MCGR01000053">
    <property type="protein sequence ID" value="ORY72256.1"/>
    <property type="molecule type" value="Genomic_DNA"/>
</dbReference>
<dbReference type="Proteomes" id="UP000193467">
    <property type="component" value="Unassembled WGS sequence"/>
</dbReference>
<proteinExistence type="predicted"/>
<feature type="region of interest" description="Disordered" evidence="1">
    <location>
        <begin position="36"/>
        <end position="87"/>
    </location>
</feature>
<evidence type="ECO:0000313" key="2">
    <source>
        <dbReference type="EMBL" id="ORY72256.1"/>
    </source>
</evidence>
<feature type="compositionally biased region" description="Low complexity" evidence="1">
    <location>
        <begin position="36"/>
        <end position="50"/>
    </location>
</feature>